<gene>
    <name evidence="2" type="primary">ORF115</name>
</gene>
<feature type="compositionally biased region" description="Low complexity" evidence="1">
    <location>
        <begin position="62"/>
        <end position="76"/>
    </location>
</feature>
<dbReference type="GeneID" id="4306204"/>
<organism evidence="2 3">
    <name type="scientific">Spodoptera frugiperda ascovirus 1a</name>
    <name type="common">SfAV-1a</name>
    <dbReference type="NCBI Taxonomy" id="113370"/>
    <lineage>
        <taxon>Viruses</taxon>
        <taxon>Varidnaviria</taxon>
        <taxon>Bamfordvirae</taxon>
        <taxon>Nucleocytoviricota</taxon>
        <taxon>Megaviricetes</taxon>
        <taxon>Pimascovirales</taxon>
        <taxon>Pimascovirales incertae sedis</taxon>
        <taxon>Ascoviridae</taxon>
        <taxon>Ascovirus</taxon>
        <taxon>Ascovirus sfav1a</taxon>
    </lineage>
</organism>
<evidence type="ECO:0000313" key="3">
    <source>
        <dbReference type="Proteomes" id="UP000008030"/>
    </source>
</evidence>
<reference evidence="2 3" key="1">
    <citation type="journal article" date="2006" name="J. Virol.">
        <title>Genomic sequence of Spodoptera frugiperda Ascovirus 1a, an enveloped, double-stranded DNA insect virus that manipulates apoptosis for viral reproduction.</title>
        <authorList>
            <person name="Bideshi D.K."/>
            <person name="Demattei M.V."/>
            <person name="Rouleux-Bonnin F."/>
            <person name="Stasiak K."/>
            <person name="Tan Y."/>
            <person name="Bigot S."/>
            <person name="Bigot Y."/>
            <person name="Federici B.A."/>
        </authorList>
    </citation>
    <scope>NUCLEOTIDE SEQUENCE [LARGE SCALE GENOMIC DNA]</scope>
    <source>
        <strain evidence="3">SvAV-1a</strain>
    </source>
</reference>
<accession>Q0E4Y6</accession>
<organismHost>
    <name type="scientific">Spodoptera frugiperda</name>
    <name type="common">Fall armyworm</name>
    <dbReference type="NCBI Taxonomy" id="7108"/>
</organismHost>
<proteinExistence type="predicted"/>
<dbReference type="KEGG" id="vg:4306204"/>
<dbReference type="Proteomes" id="UP000008030">
    <property type="component" value="Segment"/>
</dbReference>
<evidence type="ECO:0000313" key="2">
    <source>
        <dbReference type="EMBL" id="CAL44715.1"/>
    </source>
</evidence>
<evidence type="ECO:0000256" key="1">
    <source>
        <dbReference type="SAM" id="MobiDB-lite"/>
    </source>
</evidence>
<keyword evidence="3" id="KW-1185">Reference proteome</keyword>
<dbReference type="RefSeq" id="YP_762470.1">
    <property type="nucleotide sequence ID" value="NC_008361.1"/>
</dbReference>
<sequence length="152" mass="16063">MLQSTTPSRRVNCCKCWARNAIARASSNFVKRAFGMMTRCSSMTPSVCFSSTSSVALTCSSASSPAPVNSSSSSNSLHRVVSEELLPSSSSLQSTSSSSSSSLQSTSSSAETSSSSSYFSTRFLRLLASTSLSLLNFSALLRATRLSFDMTI</sequence>
<dbReference type="EMBL" id="AM398843">
    <property type="protein sequence ID" value="CAL44715.1"/>
    <property type="molecule type" value="Genomic_DNA"/>
</dbReference>
<name>Q0E4Y6_SFAVA</name>
<protein>
    <submittedName>
        <fullName evidence="2">16 kDa</fullName>
    </submittedName>
</protein>
<feature type="region of interest" description="Disordered" evidence="1">
    <location>
        <begin position="62"/>
        <end position="114"/>
    </location>
</feature>
<feature type="compositionally biased region" description="Low complexity" evidence="1">
    <location>
        <begin position="83"/>
        <end position="114"/>
    </location>
</feature>